<accession>A0ABX0RHD3</accession>
<keyword evidence="11" id="KW-1185">Reference proteome</keyword>
<reference evidence="10 11" key="1">
    <citation type="journal article" date="2019" name="bioRxiv">
        <title>Bacteria contribute to plant secondary compound degradation in a generalist herbivore system.</title>
        <authorList>
            <person name="Francoeur C.B."/>
            <person name="Khadempour L."/>
            <person name="Moreira-Soto R.D."/>
            <person name="Gotting K."/>
            <person name="Book A.J."/>
            <person name="Pinto-Tomas A.A."/>
            <person name="Keefover-Ring K."/>
            <person name="Currie C.R."/>
        </authorList>
    </citation>
    <scope>NUCLEOTIDE SEQUENCE [LARGE SCALE GENOMIC DNA]</scope>
    <source>
        <strain evidence="10">Acro-835</strain>
    </source>
</reference>
<dbReference type="PANTHER" id="PTHR30246">
    <property type="entry name" value="2-KETO-3-DEOXY-6-PHOSPHOGLUCONATE ALDOLASE"/>
    <property type="match status" value="1"/>
</dbReference>
<dbReference type="NCBIfam" id="NF004325">
    <property type="entry name" value="PRK05718.1"/>
    <property type="match status" value="1"/>
</dbReference>
<comment type="pathway">
    <text evidence="2">Carbohydrate acid metabolism; 2-dehydro-3-deoxy-D-gluconate degradation; D-glyceraldehyde 3-phosphate and pyruvate from 2-dehydro-3-deoxy-D-gluconate: step 2/2.</text>
</comment>
<keyword evidence="7" id="KW-0704">Schiff base</keyword>
<dbReference type="NCBIfam" id="TIGR01182">
    <property type="entry name" value="eda"/>
    <property type="match status" value="1"/>
</dbReference>
<protein>
    <recommendedName>
        <fullName evidence="5">2-dehydro-3-deoxy-phosphogluconate aldolase</fullName>
        <ecNumber evidence="5">4.1.2.14</ecNumber>
    </recommendedName>
    <alternativeName>
        <fullName evidence="9">2-keto-3-deoxy-6-phosphogluconate aldolase</fullName>
    </alternativeName>
</protein>
<dbReference type="EMBL" id="VWXF01000010">
    <property type="protein sequence ID" value="NIF23882.1"/>
    <property type="molecule type" value="Genomic_DNA"/>
</dbReference>
<evidence type="ECO:0000256" key="8">
    <source>
        <dbReference type="ARBA" id="ARBA00023277"/>
    </source>
</evidence>
<keyword evidence="8" id="KW-0119">Carbohydrate metabolism</keyword>
<evidence type="ECO:0000256" key="9">
    <source>
        <dbReference type="ARBA" id="ARBA00049796"/>
    </source>
</evidence>
<sequence length="212" mass="21922">MAVTAYTPLQIMQLSPVIPVLVIDDVETALPMAKALLDGGINVLEVTLRTAGALDVIKLLAETYPEAVVGAGTVLNPAQFEAAQTAGAKFIISPGLTDSLLNHAKGADLPFIPGISTVSELMSGYEAGLNAFKFFPAEANGGTAALKAIGGPFPDVRFCPTGGISPQNAASYLALPNVACVGGSWLVTPEILQSGHYSRITELAEAALVQFR</sequence>
<dbReference type="CDD" id="cd00452">
    <property type="entry name" value="KDPG_aldolase"/>
    <property type="match status" value="1"/>
</dbReference>
<evidence type="ECO:0000256" key="6">
    <source>
        <dbReference type="ARBA" id="ARBA00023239"/>
    </source>
</evidence>
<dbReference type="PROSITE" id="PS00160">
    <property type="entry name" value="ALDOLASE_KDPG_KHG_2"/>
    <property type="match status" value="1"/>
</dbReference>
<keyword evidence="6" id="KW-0456">Lyase</keyword>
<dbReference type="RefSeq" id="WP_167017489.1">
    <property type="nucleotide sequence ID" value="NZ_VWXF01000010.1"/>
</dbReference>
<dbReference type="EC" id="4.1.2.14" evidence="5"/>
<evidence type="ECO:0000256" key="3">
    <source>
        <dbReference type="ARBA" id="ARBA00006906"/>
    </source>
</evidence>
<evidence type="ECO:0000313" key="10">
    <source>
        <dbReference type="EMBL" id="NIF23882.1"/>
    </source>
</evidence>
<dbReference type="InterPro" id="IPR031338">
    <property type="entry name" value="KDPG/KHG_AS_2"/>
</dbReference>
<dbReference type="Proteomes" id="UP001515683">
    <property type="component" value="Unassembled WGS sequence"/>
</dbReference>
<dbReference type="InterPro" id="IPR031337">
    <property type="entry name" value="KDPG/KHG_AS_1"/>
</dbReference>
<proteinExistence type="inferred from homology"/>
<evidence type="ECO:0000313" key="11">
    <source>
        <dbReference type="Proteomes" id="UP001515683"/>
    </source>
</evidence>
<gene>
    <name evidence="10" type="ORF">F3J40_20070</name>
</gene>
<dbReference type="InterPro" id="IPR000887">
    <property type="entry name" value="Aldlse_KDPG_KHG"/>
</dbReference>
<evidence type="ECO:0000256" key="4">
    <source>
        <dbReference type="ARBA" id="ARBA00011233"/>
    </source>
</evidence>
<dbReference type="InterPro" id="IPR013785">
    <property type="entry name" value="Aldolase_TIM"/>
</dbReference>
<dbReference type="PROSITE" id="PS00159">
    <property type="entry name" value="ALDOLASE_KDPG_KHG_1"/>
    <property type="match status" value="1"/>
</dbReference>
<evidence type="ECO:0000256" key="7">
    <source>
        <dbReference type="ARBA" id="ARBA00023270"/>
    </source>
</evidence>
<comment type="similarity">
    <text evidence="3">Belongs to the KHG/KDPG aldolase family.</text>
</comment>
<comment type="caution">
    <text evidence="10">The sequence shown here is derived from an EMBL/GenBank/DDBJ whole genome shotgun (WGS) entry which is preliminary data.</text>
</comment>
<dbReference type="PANTHER" id="PTHR30246:SF1">
    <property type="entry name" value="2-DEHYDRO-3-DEOXY-6-PHOSPHOGALACTONATE ALDOLASE-RELATED"/>
    <property type="match status" value="1"/>
</dbReference>
<organism evidence="10 11">
    <name type="scientific">Candidatus Pantoea multigeneris</name>
    <dbReference type="NCBI Taxonomy" id="2608357"/>
    <lineage>
        <taxon>Bacteria</taxon>
        <taxon>Pseudomonadati</taxon>
        <taxon>Pseudomonadota</taxon>
        <taxon>Gammaproteobacteria</taxon>
        <taxon>Enterobacterales</taxon>
        <taxon>Erwiniaceae</taxon>
        <taxon>Pantoea</taxon>
    </lineage>
</organism>
<evidence type="ECO:0000256" key="5">
    <source>
        <dbReference type="ARBA" id="ARBA00013063"/>
    </source>
</evidence>
<comment type="subunit">
    <text evidence="4">Homotrimer.</text>
</comment>
<comment type="catalytic activity">
    <reaction evidence="1">
        <text>2-dehydro-3-deoxy-6-phospho-D-gluconate = D-glyceraldehyde 3-phosphate + pyruvate</text>
        <dbReference type="Rhea" id="RHEA:17089"/>
        <dbReference type="ChEBI" id="CHEBI:15361"/>
        <dbReference type="ChEBI" id="CHEBI:57569"/>
        <dbReference type="ChEBI" id="CHEBI:59776"/>
        <dbReference type="EC" id="4.1.2.14"/>
    </reaction>
</comment>
<evidence type="ECO:0000256" key="1">
    <source>
        <dbReference type="ARBA" id="ARBA00000654"/>
    </source>
</evidence>
<dbReference type="Pfam" id="PF01081">
    <property type="entry name" value="Aldolase"/>
    <property type="match status" value="1"/>
</dbReference>
<name>A0ABX0RHD3_9GAMM</name>
<dbReference type="Gene3D" id="3.20.20.70">
    <property type="entry name" value="Aldolase class I"/>
    <property type="match status" value="1"/>
</dbReference>
<evidence type="ECO:0000256" key="2">
    <source>
        <dbReference type="ARBA" id="ARBA00004736"/>
    </source>
</evidence>
<dbReference type="SUPFAM" id="SSF51569">
    <property type="entry name" value="Aldolase"/>
    <property type="match status" value="1"/>
</dbReference>